<dbReference type="InterPro" id="IPR003439">
    <property type="entry name" value="ABC_transporter-like_ATP-bd"/>
</dbReference>
<organism evidence="5 6">
    <name type="scientific">Clostridium neuense</name>
    <dbReference type="NCBI Taxonomy" id="1728934"/>
    <lineage>
        <taxon>Bacteria</taxon>
        <taxon>Bacillati</taxon>
        <taxon>Bacillota</taxon>
        <taxon>Clostridia</taxon>
        <taxon>Eubacteriales</taxon>
        <taxon>Clostridiaceae</taxon>
        <taxon>Clostridium</taxon>
    </lineage>
</organism>
<evidence type="ECO:0000256" key="3">
    <source>
        <dbReference type="ARBA" id="ARBA00022840"/>
    </source>
</evidence>
<reference evidence="5 6" key="1">
    <citation type="submission" date="2024-11" db="EMBL/GenBank/DDBJ databases">
        <authorList>
            <person name="Heng Y.C."/>
            <person name="Lim A.C.H."/>
            <person name="Lee J.K.Y."/>
            <person name="Kittelmann S."/>
        </authorList>
    </citation>
    <scope>NUCLEOTIDE SEQUENCE [LARGE SCALE GENOMIC DNA]</scope>
    <source>
        <strain evidence="5 6">WILCCON 0114</strain>
    </source>
</reference>
<keyword evidence="1" id="KW-0813">Transport</keyword>
<evidence type="ECO:0000259" key="4">
    <source>
        <dbReference type="PROSITE" id="PS50893"/>
    </source>
</evidence>
<evidence type="ECO:0000313" key="6">
    <source>
        <dbReference type="Proteomes" id="UP001623592"/>
    </source>
</evidence>
<dbReference type="Gene3D" id="3.40.50.300">
    <property type="entry name" value="P-loop containing nucleotide triphosphate hydrolases"/>
    <property type="match status" value="1"/>
</dbReference>
<dbReference type="Pfam" id="PF00005">
    <property type="entry name" value="ABC_tran"/>
    <property type="match status" value="1"/>
</dbReference>
<gene>
    <name evidence="5" type="ORF">ACJDT4_05020</name>
</gene>
<proteinExistence type="predicted"/>
<dbReference type="Proteomes" id="UP001623592">
    <property type="component" value="Unassembled WGS sequence"/>
</dbReference>
<protein>
    <submittedName>
        <fullName evidence="5">ABC transporter ATP-binding protein</fullName>
    </submittedName>
</protein>
<keyword evidence="3 5" id="KW-0067">ATP-binding</keyword>
<dbReference type="PANTHER" id="PTHR42939:SF3">
    <property type="entry name" value="ABC TRANSPORTER ATP-BINDING COMPONENT"/>
    <property type="match status" value="1"/>
</dbReference>
<sequence>MSVLEVRNLCKKYPAFELKNVSFSLEKGKITGFIGRNGAGKSTTIKSLFNFVHPDSGEILFFNTNFKENEFEAKQRVGLVSGGVDYYSKKKIKVITEVTKSFYDKWDKAAYSKYMNMFKLDENKTPAQLSAGMKVKYALTLALSHNAQLLILDEPTSGLDPVSRDELLGVFMELCNNGITIFFSTHITSDLDKCADNIIYIKNGEILAEADIKSFVDSYKVLGLSQAQLNSNLQSKLIGLKRSKNGFSALIKTEDALGNGINCTSADLESIMVHLEKEGE</sequence>
<dbReference type="PANTHER" id="PTHR42939">
    <property type="entry name" value="ABC TRANSPORTER ATP-BINDING PROTEIN ALBC-RELATED"/>
    <property type="match status" value="1"/>
</dbReference>
<evidence type="ECO:0000313" key="5">
    <source>
        <dbReference type="EMBL" id="MFL0249774.1"/>
    </source>
</evidence>
<dbReference type="InterPro" id="IPR003593">
    <property type="entry name" value="AAA+_ATPase"/>
</dbReference>
<dbReference type="RefSeq" id="WP_406786437.1">
    <property type="nucleotide sequence ID" value="NZ_JBJIAA010000003.1"/>
</dbReference>
<dbReference type="SMART" id="SM00382">
    <property type="entry name" value="AAA"/>
    <property type="match status" value="1"/>
</dbReference>
<dbReference type="SUPFAM" id="SSF52540">
    <property type="entry name" value="P-loop containing nucleoside triphosphate hydrolases"/>
    <property type="match status" value="1"/>
</dbReference>
<name>A0ABW8TB61_9CLOT</name>
<dbReference type="InterPro" id="IPR051782">
    <property type="entry name" value="ABC_Transporter_VariousFunc"/>
</dbReference>
<feature type="domain" description="ABC transporter" evidence="4">
    <location>
        <begin position="1"/>
        <end position="228"/>
    </location>
</feature>
<evidence type="ECO:0000256" key="2">
    <source>
        <dbReference type="ARBA" id="ARBA00022741"/>
    </source>
</evidence>
<comment type="caution">
    <text evidence="5">The sequence shown here is derived from an EMBL/GenBank/DDBJ whole genome shotgun (WGS) entry which is preliminary data.</text>
</comment>
<dbReference type="GO" id="GO:0005524">
    <property type="term" value="F:ATP binding"/>
    <property type="evidence" value="ECO:0007669"/>
    <property type="project" value="UniProtKB-KW"/>
</dbReference>
<evidence type="ECO:0000256" key="1">
    <source>
        <dbReference type="ARBA" id="ARBA00022448"/>
    </source>
</evidence>
<keyword evidence="2" id="KW-0547">Nucleotide-binding</keyword>
<accession>A0ABW8TB61</accession>
<dbReference type="InterPro" id="IPR027417">
    <property type="entry name" value="P-loop_NTPase"/>
</dbReference>
<dbReference type="EMBL" id="JBJIAA010000003">
    <property type="protein sequence ID" value="MFL0249774.1"/>
    <property type="molecule type" value="Genomic_DNA"/>
</dbReference>
<keyword evidence="6" id="KW-1185">Reference proteome</keyword>
<dbReference type="CDD" id="cd03230">
    <property type="entry name" value="ABC_DR_subfamily_A"/>
    <property type="match status" value="1"/>
</dbReference>
<dbReference type="PROSITE" id="PS50893">
    <property type="entry name" value="ABC_TRANSPORTER_2"/>
    <property type="match status" value="1"/>
</dbReference>